<dbReference type="Gene3D" id="1.10.246.220">
    <property type="match status" value="1"/>
</dbReference>
<sequence>MGAPLDGDGHGDMSTEHGKPVEIGASDPVVYQLVRVHGDGTLIPATDDELIEFEHFVEDESKLSYNDYGTRQSDNVEVDSKEVACKEQMDVDGPSFMLPNLSNTLTKRLSTEAFSEIENREVVEVVEGSVSETSNSRPDFCLLEGEICLDNFSIRELQEAFRATFGRYTSIKDKLWLKRRIAMGLTNSCDIPSAKFFIKDNKVVLCNVKEETTRRPLSDLSDSGLVTMNRATSLLNETLGETVVDAAVLVEDMQAFSNNGADKSRERCNEDNANTQIEQSIKRIRKPTKRYIEELSEVEATECSGRYASLDKTSVQDQYFFKSSIRTTCTVDTSEDLLGGYDARIPCVHRARRRRPRKNFLTLMNFVHMDGEKRSPKELNSEPLLPREEHEKFISSQDATIDENPDAVQTVVASVRRKHHRAWTLAEVLKLVEGVSRYGAGKWSEIRRLSFSSGSHRTSVDLKDKWRNLLKASFAQVPTDKGAAGSRKPTSLPIPTPILRKVRELAEKHSQSETEFVSTRFIGHDGIVQE</sequence>
<dbReference type="CDD" id="cd11660">
    <property type="entry name" value="SANT_TRF"/>
    <property type="match status" value="1"/>
</dbReference>
<dbReference type="InterPro" id="IPR017930">
    <property type="entry name" value="Myb_dom"/>
</dbReference>
<dbReference type="PANTHER" id="PTHR47122">
    <property type="entry name" value="MYB-LIKE DNA-BINDING DOMAIN CONTAINING PROTEIN, EXPRESSED"/>
    <property type="match status" value="1"/>
</dbReference>
<feature type="domain" description="HTH myb-type" evidence="4">
    <location>
        <begin position="417"/>
        <end position="474"/>
    </location>
</feature>
<evidence type="ECO:0000313" key="5">
    <source>
        <dbReference type="EMBL" id="KAK8970770.1"/>
    </source>
</evidence>
<protein>
    <submittedName>
        <fullName evidence="5">Telomere repeat-binding protein 4</fullName>
    </submittedName>
</protein>
<proteinExistence type="predicted"/>
<evidence type="ECO:0000256" key="2">
    <source>
        <dbReference type="SAM" id="MobiDB-lite"/>
    </source>
</evidence>
<dbReference type="SMART" id="SM00717">
    <property type="entry name" value="SANT"/>
    <property type="match status" value="1"/>
</dbReference>
<keyword evidence="1" id="KW-0238">DNA-binding</keyword>
<dbReference type="SUPFAM" id="SSF46689">
    <property type="entry name" value="Homeodomain-like"/>
    <property type="match status" value="1"/>
</dbReference>
<dbReference type="PROSITE" id="PS50090">
    <property type="entry name" value="MYB_LIKE"/>
    <property type="match status" value="1"/>
</dbReference>
<reference evidence="5 6" key="1">
    <citation type="journal article" date="2022" name="Nat. Plants">
        <title>Genomes of leafy and leafless Platanthera orchids illuminate the evolution of mycoheterotrophy.</title>
        <authorList>
            <person name="Li M.H."/>
            <person name="Liu K.W."/>
            <person name="Li Z."/>
            <person name="Lu H.C."/>
            <person name="Ye Q.L."/>
            <person name="Zhang D."/>
            <person name="Wang J.Y."/>
            <person name="Li Y.F."/>
            <person name="Zhong Z.M."/>
            <person name="Liu X."/>
            <person name="Yu X."/>
            <person name="Liu D.K."/>
            <person name="Tu X.D."/>
            <person name="Liu B."/>
            <person name="Hao Y."/>
            <person name="Liao X.Y."/>
            <person name="Jiang Y.T."/>
            <person name="Sun W.H."/>
            <person name="Chen J."/>
            <person name="Chen Y.Q."/>
            <person name="Ai Y."/>
            <person name="Zhai J.W."/>
            <person name="Wu S.S."/>
            <person name="Zhou Z."/>
            <person name="Hsiao Y.Y."/>
            <person name="Wu W.L."/>
            <person name="Chen Y.Y."/>
            <person name="Lin Y.F."/>
            <person name="Hsu J.L."/>
            <person name="Li C.Y."/>
            <person name="Wang Z.W."/>
            <person name="Zhao X."/>
            <person name="Zhong W.Y."/>
            <person name="Ma X.K."/>
            <person name="Ma L."/>
            <person name="Huang J."/>
            <person name="Chen G.Z."/>
            <person name="Huang M.Z."/>
            <person name="Huang L."/>
            <person name="Peng D.H."/>
            <person name="Luo Y.B."/>
            <person name="Zou S.Q."/>
            <person name="Chen S.P."/>
            <person name="Lan S."/>
            <person name="Tsai W.C."/>
            <person name="Van de Peer Y."/>
            <person name="Liu Z.J."/>
        </authorList>
    </citation>
    <scope>NUCLEOTIDE SEQUENCE [LARGE SCALE GENOMIC DNA]</scope>
    <source>
        <strain evidence="5">Lor288</strain>
    </source>
</reference>
<dbReference type="InterPro" id="IPR009057">
    <property type="entry name" value="Homeodomain-like_sf"/>
</dbReference>
<evidence type="ECO:0000313" key="6">
    <source>
        <dbReference type="Proteomes" id="UP001412067"/>
    </source>
</evidence>
<dbReference type="PANTHER" id="PTHR47122:SF4">
    <property type="entry name" value="TRF-LIKE 3"/>
    <property type="match status" value="1"/>
</dbReference>
<feature type="domain" description="Myb-like" evidence="3">
    <location>
        <begin position="423"/>
        <end position="470"/>
    </location>
</feature>
<feature type="compositionally biased region" description="Basic and acidic residues" evidence="2">
    <location>
        <begin position="7"/>
        <end position="20"/>
    </location>
</feature>
<name>A0ABR2N2T9_9ASPA</name>
<keyword evidence="6" id="KW-1185">Reference proteome</keyword>
<evidence type="ECO:0000259" key="3">
    <source>
        <dbReference type="PROSITE" id="PS50090"/>
    </source>
</evidence>
<organism evidence="5 6">
    <name type="scientific">Platanthera guangdongensis</name>
    <dbReference type="NCBI Taxonomy" id="2320717"/>
    <lineage>
        <taxon>Eukaryota</taxon>
        <taxon>Viridiplantae</taxon>
        <taxon>Streptophyta</taxon>
        <taxon>Embryophyta</taxon>
        <taxon>Tracheophyta</taxon>
        <taxon>Spermatophyta</taxon>
        <taxon>Magnoliopsida</taxon>
        <taxon>Liliopsida</taxon>
        <taxon>Asparagales</taxon>
        <taxon>Orchidaceae</taxon>
        <taxon>Orchidoideae</taxon>
        <taxon>Orchideae</taxon>
        <taxon>Orchidinae</taxon>
        <taxon>Platanthera</taxon>
    </lineage>
</organism>
<dbReference type="EMBL" id="JBBWWR010000001">
    <property type="protein sequence ID" value="KAK8970770.1"/>
    <property type="molecule type" value="Genomic_DNA"/>
</dbReference>
<evidence type="ECO:0000256" key="1">
    <source>
        <dbReference type="ARBA" id="ARBA00023125"/>
    </source>
</evidence>
<gene>
    <name evidence="5" type="primary">TRP4</name>
    <name evidence="5" type="ORF">KSP40_PGU020901</name>
</gene>
<dbReference type="PROSITE" id="PS51294">
    <property type="entry name" value="HTH_MYB"/>
    <property type="match status" value="1"/>
</dbReference>
<dbReference type="Proteomes" id="UP001412067">
    <property type="component" value="Unassembled WGS sequence"/>
</dbReference>
<evidence type="ECO:0000259" key="4">
    <source>
        <dbReference type="PROSITE" id="PS51294"/>
    </source>
</evidence>
<feature type="region of interest" description="Disordered" evidence="2">
    <location>
        <begin position="1"/>
        <end position="22"/>
    </location>
</feature>
<dbReference type="Pfam" id="PF00249">
    <property type="entry name" value="Myb_DNA-binding"/>
    <property type="match status" value="1"/>
</dbReference>
<accession>A0ABR2N2T9</accession>
<dbReference type="InterPro" id="IPR001005">
    <property type="entry name" value="SANT/Myb"/>
</dbReference>
<comment type="caution">
    <text evidence="5">The sequence shown here is derived from an EMBL/GenBank/DDBJ whole genome shotgun (WGS) entry which is preliminary data.</text>
</comment>